<organism evidence="2 3">
    <name type="scientific">Nocardia panacis</name>
    <dbReference type="NCBI Taxonomy" id="2340916"/>
    <lineage>
        <taxon>Bacteria</taxon>
        <taxon>Bacillati</taxon>
        <taxon>Actinomycetota</taxon>
        <taxon>Actinomycetes</taxon>
        <taxon>Mycobacteriales</taxon>
        <taxon>Nocardiaceae</taxon>
        <taxon>Nocardia</taxon>
    </lineage>
</organism>
<evidence type="ECO:0000313" key="3">
    <source>
        <dbReference type="Proteomes" id="UP000266677"/>
    </source>
</evidence>
<dbReference type="CDD" id="cd00093">
    <property type="entry name" value="HTH_XRE"/>
    <property type="match status" value="1"/>
</dbReference>
<dbReference type="GO" id="GO:0003677">
    <property type="term" value="F:DNA binding"/>
    <property type="evidence" value="ECO:0007669"/>
    <property type="project" value="InterPro"/>
</dbReference>
<dbReference type="SUPFAM" id="SSF47413">
    <property type="entry name" value="lambda repressor-like DNA-binding domains"/>
    <property type="match status" value="1"/>
</dbReference>
<dbReference type="OrthoDB" id="3420984at2"/>
<dbReference type="InterPro" id="IPR001387">
    <property type="entry name" value="Cro/C1-type_HTH"/>
</dbReference>
<dbReference type="EMBL" id="QZFU01000036">
    <property type="protein sequence ID" value="RJO70612.1"/>
    <property type="molecule type" value="Genomic_DNA"/>
</dbReference>
<accession>A0A3A4JVP3</accession>
<dbReference type="PROSITE" id="PS50943">
    <property type="entry name" value="HTH_CROC1"/>
    <property type="match status" value="1"/>
</dbReference>
<evidence type="ECO:0000313" key="2">
    <source>
        <dbReference type="EMBL" id="RJO70612.1"/>
    </source>
</evidence>
<dbReference type="Pfam" id="PF13560">
    <property type="entry name" value="HTH_31"/>
    <property type="match status" value="1"/>
</dbReference>
<dbReference type="InterPro" id="IPR010982">
    <property type="entry name" value="Lambda_DNA-bd_dom_sf"/>
</dbReference>
<comment type="caution">
    <text evidence="2">The sequence shown here is derived from an EMBL/GenBank/DDBJ whole genome shotgun (WGS) entry which is preliminary data.</text>
</comment>
<reference evidence="2 3" key="1">
    <citation type="submission" date="2018-09" db="EMBL/GenBank/DDBJ databases">
        <title>YIM PH21274 draft genome.</title>
        <authorList>
            <person name="Miao C."/>
        </authorList>
    </citation>
    <scope>NUCLEOTIDE SEQUENCE [LARGE SCALE GENOMIC DNA]</scope>
    <source>
        <strain evidence="2 3">YIM PH 21724</strain>
    </source>
</reference>
<feature type="domain" description="HTH cro/C1-type" evidence="1">
    <location>
        <begin position="18"/>
        <end position="70"/>
    </location>
</feature>
<proteinExistence type="predicted"/>
<dbReference type="Proteomes" id="UP000266677">
    <property type="component" value="Unassembled WGS sequence"/>
</dbReference>
<gene>
    <name evidence="2" type="ORF">D5S18_25660</name>
</gene>
<dbReference type="SMART" id="SM00530">
    <property type="entry name" value="HTH_XRE"/>
    <property type="match status" value="1"/>
</dbReference>
<dbReference type="RefSeq" id="WP_120043669.1">
    <property type="nucleotide sequence ID" value="NZ_QZFU01000036.1"/>
</dbReference>
<sequence>MNVIEHDNIGGIARKLPELRKLAGKTQPRLAAEANVSLSLLKKVEQGKVPASPAFISTVARALKVGIADLTQQPYPRTTRDEQQVHAGISDLRRELAAYRLDPDDDLPARPFAQLATDVAKASLLRHAVRLGDLGTLLPSLLADLRIAWTHTTGTDRERLFGLAAETYAAASQVAYKLGYIDLSSLAVDRYEWAAALSGDELLVLCGDYQRAGELLGTADWNTATRLLEHSRGRIEPSIGTADERTLSMWGNLHLKSALVAARTGNRDLADAHLTEATETAQRIGQDLNHFQLCFGPTNVAIWSVGLAVEMMDGTTAITRAADVRIPKTTPHERAGHHYIDLARGYLLHGDRPAAFGALQKAKTIGATQTRYHPMVHETIRVLAREEARSTESVRGFAAWCGIIQ</sequence>
<keyword evidence="3" id="KW-1185">Reference proteome</keyword>
<dbReference type="AlphaFoldDB" id="A0A3A4JVP3"/>
<dbReference type="Gene3D" id="1.10.260.40">
    <property type="entry name" value="lambda repressor-like DNA-binding domains"/>
    <property type="match status" value="1"/>
</dbReference>
<protein>
    <submittedName>
        <fullName evidence="2">XRE family transcriptional regulator</fullName>
    </submittedName>
</protein>
<evidence type="ECO:0000259" key="1">
    <source>
        <dbReference type="PROSITE" id="PS50943"/>
    </source>
</evidence>
<name>A0A3A4JVP3_9NOCA</name>